<organism evidence="2 3">
    <name type="scientific">Linnemannia schmuckeri</name>
    <dbReference type="NCBI Taxonomy" id="64567"/>
    <lineage>
        <taxon>Eukaryota</taxon>
        <taxon>Fungi</taxon>
        <taxon>Fungi incertae sedis</taxon>
        <taxon>Mucoromycota</taxon>
        <taxon>Mortierellomycotina</taxon>
        <taxon>Mortierellomycetes</taxon>
        <taxon>Mortierellales</taxon>
        <taxon>Mortierellaceae</taxon>
        <taxon>Linnemannia</taxon>
    </lineage>
</organism>
<reference evidence="2" key="1">
    <citation type="journal article" date="2020" name="Fungal Divers.">
        <title>Resolving the Mortierellaceae phylogeny through synthesis of multi-gene phylogenetics and phylogenomics.</title>
        <authorList>
            <person name="Vandepol N."/>
            <person name="Liber J."/>
            <person name="Desiro A."/>
            <person name="Na H."/>
            <person name="Kennedy M."/>
            <person name="Barry K."/>
            <person name="Grigoriev I.V."/>
            <person name="Miller A.N."/>
            <person name="O'Donnell K."/>
            <person name="Stajich J.E."/>
            <person name="Bonito G."/>
        </authorList>
    </citation>
    <scope>NUCLEOTIDE SEQUENCE</scope>
    <source>
        <strain evidence="2">NRRL 6426</strain>
    </source>
</reference>
<evidence type="ECO:0000313" key="3">
    <source>
        <dbReference type="Proteomes" id="UP000748756"/>
    </source>
</evidence>
<gene>
    <name evidence="2" type="ORF">BG015_012107</name>
</gene>
<dbReference type="PANTHER" id="PTHR12271">
    <property type="entry name" value="POLY A POLYMERASE CID PAP -RELATED"/>
    <property type="match status" value="1"/>
</dbReference>
<dbReference type="GO" id="GO:0010605">
    <property type="term" value="P:negative regulation of macromolecule metabolic process"/>
    <property type="evidence" value="ECO:0007669"/>
    <property type="project" value="UniProtKB-ARBA"/>
</dbReference>
<dbReference type="CDD" id="cd05402">
    <property type="entry name" value="NT_PAP_TUTase"/>
    <property type="match status" value="1"/>
</dbReference>
<dbReference type="Gene3D" id="1.10.1410.10">
    <property type="match status" value="1"/>
</dbReference>
<dbReference type="GO" id="GO:0031123">
    <property type="term" value="P:RNA 3'-end processing"/>
    <property type="evidence" value="ECO:0007669"/>
    <property type="project" value="TreeGrafter"/>
</dbReference>
<dbReference type="Pfam" id="PF22600">
    <property type="entry name" value="MTPAP-like_central"/>
    <property type="match status" value="1"/>
</dbReference>
<comment type="caution">
    <text evidence="2">The sequence shown here is derived from an EMBL/GenBank/DDBJ whole genome shotgun (WGS) entry which is preliminary data.</text>
</comment>
<evidence type="ECO:0000259" key="1">
    <source>
        <dbReference type="Pfam" id="PF22600"/>
    </source>
</evidence>
<dbReference type="GO" id="GO:0016779">
    <property type="term" value="F:nucleotidyltransferase activity"/>
    <property type="evidence" value="ECO:0007669"/>
    <property type="project" value="UniProtKB-ARBA"/>
</dbReference>
<keyword evidence="3" id="KW-1185">Reference proteome</keyword>
<dbReference type="AlphaFoldDB" id="A0A9P5V7W4"/>
<evidence type="ECO:0000313" key="2">
    <source>
        <dbReference type="EMBL" id="KAF9144756.1"/>
    </source>
</evidence>
<dbReference type="PANTHER" id="PTHR12271:SF40">
    <property type="entry name" value="POLY(A) RNA POLYMERASE GLD2"/>
    <property type="match status" value="1"/>
</dbReference>
<feature type="domain" description="Poly(A) RNA polymerase mitochondrial-like central palm" evidence="1">
    <location>
        <begin position="252"/>
        <end position="383"/>
    </location>
</feature>
<dbReference type="OrthoDB" id="2274644at2759"/>
<dbReference type="InterPro" id="IPR043519">
    <property type="entry name" value="NT_sf"/>
</dbReference>
<dbReference type="Proteomes" id="UP000748756">
    <property type="component" value="Unassembled WGS sequence"/>
</dbReference>
<dbReference type="EMBL" id="JAAAUQ010000993">
    <property type="protein sequence ID" value="KAF9144756.1"/>
    <property type="molecule type" value="Genomic_DNA"/>
</dbReference>
<dbReference type="InterPro" id="IPR054708">
    <property type="entry name" value="MTPAP-like_central"/>
</dbReference>
<protein>
    <recommendedName>
        <fullName evidence="1">Poly(A) RNA polymerase mitochondrial-like central palm domain-containing protein</fullName>
    </recommendedName>
</protein>
<accession>A0A9P5V7W4</accession>
<name>A0A9P5V7W4_9FUNG</name>
<proteinExistence type="predicted"/>
<dbReference type="Gene3D" id="3.30.460.10">
    <property type="entry name" value="Beta Polymerase, domain 2"/>
    <property type="match status" value="1"/>
</dbReference>
<dbReference type="SUPFAM" id="SSF81301">
    <property type="entry name" value="Nucleotidyltransferase"/>
    <property type="match status" value="1"/>
</dbReference>
<dbReference type="SUPFAM" id="SSF81631">
    <property type="entry name" value="PAP/OAS1 substrate-binding domain"/>
    <property type="match status" value="1"/>
</dbReference>
<sequence length="653" mass="73788">MALYSENFSTALFDVILFECACYDGNKYTVRELAVAFADAHLMLLSNSSVKTPFDVYIEQYKLHTEQGLKRYMLSLLPRGNIGYFPYRTPIRTPMMTVDPYDYAITICGDDFVDLPACSSSEAEMFLQKYGDMIPSAVQDDIAAVVLYLRNRCWRNRRSSVSESTTLSSSNGLLGVTKYSRNLTAGEQIKSKGLYIQGTVQQQDLIQRHQQEEDDRELERLEKEVRGMSVTDEHAAYHQRLQLQIDAAHHTAINQYLDKLKLQAATADTRYKVEILRQALETILRKYARFQNAEVRLFGSFESGLSTLTSDADFTVSNLVGLSIEPIHELARALQASGYGPIKTIANARVPIVCFTSRCGIRCDMSINQPMGVFNSQLIHAYQKIDTRFLGIWFGLRSLADKHGILGGSTGYLSSYALTMMLIVFLQDVTSPPILPKLQQQSTDRMIVRMIDGYLCAYDKEPRNYTQLATKNTKTQGELLKDLCWYFGHTFSYSTQEVNPRLGVIRNRSISPPPRSRRDSRPKDWPICVLDPFITDRNVAGNCRTYHVADIRQCFRSAYDAFLGGDINRAFKELILALGCSGTGVFNHFHVIERTIGPRIHRSASWTPVVPTRKINGNRLAGQAGRIRRCFGSAHETMTLVVLMVPRNRGGQL</sequence>